<reference evidence="3" key="2">
    <citation type="journal article" date="2011" name="Proc. Natl. Acad. Sci. U.S.A.">
        <title>Obligate biotrophy features unraveled by the genomic analysis of rust fungi.</title>
        <authorList>
            <person name="Duplessis S."/>
            <person name="Cuomo C.A."/>
            <person name="Lin Y.-C."/>
            <person name="Aerts A."/>
            <person name="Tisserant E."/>
            <person name="Veneault-Fourrey C."/>
            <person name="Joly D.L."/>
            <person name="Hacquard S."/>
            <person name="Amselem J."/>
            <person name="Cantarel B.L."/>
            <person name="Chiu R."/>
            <person name="Coutinho P.M."/>
            <person name="Feau N."/>
            <person name="Field M."/>
            <person name="Frey P."/>
            <person name="Gelhaye E."/>
            <person name="Goldberg J."/>
            <person name="Grabherr M.G."/>
            <person name="Kodira C.D."/>
            <person name="Kohler A."/>
            <person name="Kuees U."/>
            <person name="Lindquist E.A."/>
            <person name="Lucas S.M."/>
            <person name="Mago R."/>
            <person name="Mauceli E."/>
            <person name="Morin E."/>
            <person name="Murat C."/>
            <person name="Pangilinan J.L."/>
            <person name="Park R."/>
            <person name="Pearson M."/>
            <person name="Quesneville H."/>
            <person name="Rouhier N."/>
            <person name="Sakthikumar S."/>
            <person name="Salamov A.A."/>
            <person name="Schmutz J."/>
            <person name="Selles B."/>
            <person name="Shapiro H."/>
            <person name="Tanguay P."/>
            <person name="Tuskan G.A."/>
            <person name="Henrissat B."/>
            <person name="Van de Peer Y."/>
            <person name="Rouze P."/>
            <person name="Ellis J.G."/>
            <person name="Dodds P.N."/>
            <person name="Schein J.E."/>
            <person name="Zhong S."/>
            <person name="Hamelin R.C."/>
            <person name="Grigoriev I.V."/>
            <person name="Szabo L.J."/>
            <person name="Martin F."/>
        </authorList>
    </citation>
    <scope>NUCLEOTIDE SEQUENCE [LARGE SCALE GENOMIC DNA]</scope>
    <source>
        <strain evidence="3">CRL 75-36-700-3 / race SCCL</strain>
    </source>
</reference>
<proteinExistence type="predicted"/>
<evidence type="ECO:0000256" key="1">
    <source>
        <dbReference type="SAM" id="MobiDB-lite"/>
    </source>
</evidence>
<organism evidence="2 3">
    <name type="scientific">Puccinia graminis f. sp. tritici (strain CRL 75-36-700-3 / race SCCL)</name>
    <name type="common">Black stem rust fungus</name>
    <dbReference type="NCBI Taxonomy" id="418459"/>
    <lineage>
        <taxon>Eukaryota</taxon>
        <taxon>Fungi</taxon>
        <taxon>Dikarya</taxon>
        <taxon>Basidiomycota</taxon>
        <taxon>Pucciniomycotina</taxon>
        <taxon>Pucciniomycetes</taxon>
        <taxon>Pucciniales</taxon>
        <taxon>Pucciniaceae</taxon>
        <taxon>Puccinia</taxon>
    </lineage>
</organism>
<feature type="region of interest" description="Disordered" evidence="1">
    <location>
        <begin position="163"/>
        <end position="222"/>
    </location>
</feature>
<evidence type="ECO:0000313" key="2">
    <source>
        <dbReference type="EMBL" id="EFP85481.2"/>
    </source>
</evidence>
<dbReference type="RefSeq" id="XP_003329900.2">
    <property type="nucleotide sequence ID" value="XM_003329852.2"/>
</dbReference>
<dbReference type="Proteomes" id="UP000008783">
    <property type="component" value="Unassembled WGS sequence"/>
</dbReference>
<keyword evidence="3" id="KW-1185">Reference proteome</keyword>
<dbReference type="VEuPathDB" id="FungiDB:PGTG_11837"/>
<dbReference type="GeneID" id="10544033"/>
<dbReference type="EMBL" id="DS178295">
    <property type="protein sequence ID" value="EFP85481.2"/>
    <property type="molecule type" value="Genomic_DNA"/>
</dbReference>
<feature type="compositionally biased region" description="Polar residues" evidence="1">
    <location>
        <begin position="183"/>
        <end position="193"/>
    </location>
</feature>
<sequence length="367" mass="41338">MSIEREVKLLRQELYQLQIKLKDVESKLLGRTTLESTRNRNDYPSIIRNDLASSRSNIAGKVMPAVRKGNQSTLRSRSFKVMRHLINIVDVSQAASTDSNTEKKRTARDSSRDPITSAAPVTKSKASVKPKKATNSPPKGPSALLSSQKNSCVSSLSLQPLIKSQPPVAPKSIKKCLTPPNDLKNTPSTSSATPCRFQPKHPCQVKPLNDLPSTHKESDYKKSQTTSEVIEYKKLRRGCGRFSLLKYDPAVLDLLPASIKDRRFLETKTVTDIEDLPQASADLIRRQVLGIWEWKEGTSSATLHKYKTPELGTTISNKGFKFVGFGWRGDLGQPPPRIEELHEDISQGTDTLRWYWFKDLWLLFYFD</sequence>
<dbReference type="KEGG" id="pgr:PGTG_11837"/>
<protein>
    <submittedName>
        <fullName evidence="2">Uncharacterized protein</fullName>
    </submittedName>
</protein>
<feature type="compositionally biased region" description="Basic and acidic residues" evidence="1">
    <location>
        <begin position="213"/>
        <end position="222"/>
    </location>
</feature>
<dbReference type="InParanoid" id="E3KMF6"/>
<dbReference type="HOGENOM" id="CLU_053900_1_0_1"/>
<feature type="compositionally biased region" description="Basic and acidic residues" evidence="1">
    <location>
        <begin position="100"/>
        <end position="112"/>
    </location>
</feature>
<accession>E3KMF6</accession>
<feature type="region of interest" description="Disordered" evidence="1">
    <location>
        <begin position="94"/>
        <end position="148"/>
    </location>
</feature>
<reference key="1">
    <citation type="submission" date="2007-01" db="EMBL/GenBank/DDBJ databases">
        <title>The Genome Sequence of Puccinia graminis f. sp. tritici Strain CRL 75-36-700-3.</title>
        <authorList>
            <consortium name="The Broad Institute Genome Sequencing Platform"/>
            <person name="Birren B."/>
            <person name="Lander E."/>
            <person name="Galagan J."/>
            <person name="Nusbaum C."/>
            <person name="Devon K."/>
            <person name="Cuomo C."/>
            <person name="Jaffe D."/>
            <person name="Butler J."/>
            <person name="Alvarez P."/>
            <person name="Gnerre S."/>
            <person name="Grabherr M."/>
            <person name="Mauceli E."/>
            <person name="Brockman W."/>
            <person name="Young S."/>
            <person name="LaButti K."/>
            <person name="Sykes S."/>
            <person name="DeCaprio D."/>
            <person name="Crawford M."/>
            <person name="Koehrsen M."/>
            <person name="Engels R."/>
            <person name="Montgomery P."/>
            <person name="Pearson M."/>
            <person name="Howarth C."/>
            <person name="Larson L."/>
            <person name="White J."/>
            <person name="Zeng Q."/>
            <person name="Kodira C."/>
            <person name="Yandava C."/>
            <person name="Alvarado L."/>
            <person name="O'Leary S."/>
            <person name="Szabo L."/>
            <person name="Dean R."/>
            <person name="Schein J."/>
        </authorList>
    </citation>
    <scope>NUCLEOTIDE SEQUENCE</scope>
    <source>
        <strain>CRL 75-36-700-3</strain>
    </source>
</reference>
<dbReference type="OrthoDB" id="10433461at2759"/>
<gene>
    <name evidence="2" type="ORF">PGTG_11837</name>
</gene>
<name>E3KMF6_PUCGT</name>
<evidence type="ECO:0000313" key="3">
    <source>
        <dbReference type="Proteomes" id="UP000008783"/>
    </source>
</evidence>
<dbReference type="AlphaFoldDB" id="E3KMF6"/>